<dbReference type="EMBL" id="CAJPEV010000082">
    <property type="protein sequence ID" value="CAG0880256.1"/>
    <property type="molecule type" value="Genomic_DNA"/>
</dbReference>
<feature type="compositionally biased region" description="Low complexity" evidence="1">
    <location>
        <begin position="196"/>
        <end position="216"/>
    </location>
</feature>
<gene>
    <name evidence="2" type="ORF">DSTB1V02_LOCUS986</name>
</gene>
<reference evidence="2" key="1">
    <citation type="submission" date="2020-11" db="EMBL/GenBank/DDBJ databases">
        <authorList>
            <person name="Tran Van P."/>
        </authorList>
    </citation>
    <scope>NUCLEOTIDE SEQUENCE</scope>
</reference>
<feature type="compositionally biased region" description="Low complexity" evidence="1">
    <location>
        <begin position="162"/>
        <end position="182"/>
    </location>
</feature>
<feature type="region of interest" description="Disordered" evidence="1">
    <location>
        <begin position="313"/>
        <end position="342"/>
    </location>
</feature>
<protein>
    <submittedName>
        <fullName evidence="2">Uncharacterized protein</fullName>
    </submittedName>
</protein>
<dbReference type="Proteomes" id="UP000677054">
    <property type="component" value="Unassembled WGS sequence"/>
</dbReference>
<proteinExistence type="predicted"/>
<dbReference type="AlphaFoldDB" id="A0A7R8ZYD8"/>
<dbReference type="EMBL" id="LR899599">
    <property type="protein sequence ID" value="CAD7240984.1"/>
    <property type="molecule type" value="Genomic_DNA"/>
</dbReference>
<name>A0A7R8ZYD8_9CRUS</name>
<feature type="region of interest" description="Disordered" evidence="1">
    <location>
        <begin position="147"/>
        <end position="267"/>
    </location>
</feature>
<evidence type="ECO:0000313" key="3">
    <source>
        <dbReference type="Proteomes" id="UP000677054"/>
    </source>
</evidence>
<evidence type="ECO:0000256" key="1">
    <source>
        <dbReference type="SAM" id="MobiDB-lite"/>
    </source>
</evidence>
<sequence>MAFFVNPDSIGYLAGRGGVRLLVRLKDLKDLAYETRAVTVPYNTIVYRATCVILLTSVLVEGERRNDSPGQEGVRSGQPWTRRKMLVSALGLRGRYIKEEEDEKTISGYSFGYSNPSVSRSEVRDLLGNTHGGYIVDDGESSQVYNYFHGRQSGDPFPMPSPLSSSPAFPLSSSSTLPLPSSTEVTIGEDHGASMTRTTTGTTTRTTPNSTTTPPSLGVEDSQEKEREGERETERRERERVAPVSSDGGRSDHVIPVSGPQPRPLTRPLGLLARQRAQLSSLTGPKPTPVPFEETPIADKILDLIRRGKISLDEGDNKGKHPLTGSFPDAPRRPTFGGIVPTPLISRSSSTRRFRPTRTHLNPVNMNPVYYGPLSYYPLLYGPGYYGLNPPGVAFAGFPSYRPFFYQPIYPGVVTENEGKDMENGEEEKDRSLFLEGFTGKLPIADPDEDTDEKTHLGTVQKNPLISSSSSFPAETAADGDQEDSEGGRNDLLDALLQELLKRRN</sequence>
<evidence type="ECO:0000313" key="2">
    <source>
        <dbReference type="EMBL" id="CAD7240984.1"/>
    </source>
</evidence>
<feature type="compositionally biased region" description="Basic and acidic residues" evidence="1">
    <location>
        <begin position="222"/>
        <end position="241"/>
    </location>
</feature>
<feature type="compositionally biased region" description="Polar residues" evidence="1">
    <location>
        <begin position="458"/>
        <end position="473"/>
    </location>
</feature>
<keyword evidence="3" id="KW-1185">Reference proteome</keyword>
<organism evidence="2">
    <name type="scientific">Darwinula stevensoni</name>
    <dbReference type="NCBI Taxonomy" id="69355"/>
    <lineage>
        <taxon>Eukaryota</taxon>
        <taxon>Metazoa</taxon>
        <taxon>Ecdysozoa</taxon>
        <taxon>Arthropoda</taxon>
        <taxon>Crustacea</taxon>
        <taxon>Oligostraca</taxon>
        <taxon>Ostracoda</taxon>
        <taxon>Podocopa</taxon>
        <taxon>Podocopida</taxon>
        <taxon>Darwinulocopina</taxon>
        <taxon>Darwinuloidea</taxon>
        <taxon>Darwinulidae</taxon>
        <taxon>Darwinula</taxon>
    </lineage>
</organism>
<feature type="region of interest" description="Disordered" evidence="1">
    <location>
        <begin position="442"/>
        <end position="490"/>
    </location>
</feature>
<accession>A0A7R8ZYD8</accession>